<keyword evidence="1" id="KW-0677">Repeat</keyword>
<dbReference type="Proteomes" id="UP001412067">
    <property type="component" value="Unassembled WGS sequence"/>
</dbReference>
<dbReference type="PROSITE" id="PS50297">
    <property type="entry name" value="ANK_REP_REGION"/>
    <property type="match status" value="1"/>
</dbReference>
<dbReference type="EMBL" id="JBBWWR010000012">
    <property type="protein sequence ID" value="KAK8958911.1"/>
    <property type="molecule type" value="Genomic_DNA"/>
</dbReference>
<dbReference type="Gene3D" id="1.25.40.20">
    <property type="entry name" value="Ankyrin repeat-containing domain"/>
    <property type="match status" value="3"/>
</dbReference>
<proteinExistence type="predicted"/>
<dbReference type="SMART" id="SM00248">
    <property type="entry name" value="ANK"/>
    <property type="match status" value="9"/>
</dbReference>
<feature type="region of interest" description="Disordered" evidence="4">
    <location>
        <begin position="735"/>
        <end position="767"/>
    </location>
</feature>
<keyword evidence="2 3" id="KW-0040">ANK repeat</keyword>
<protein>
    <submittedName>
        <fullName evidence="5">Uncharacterized protein</fullName>
    </submittedName>
</protein>
<feature type="region of interest" description="Disordered" evidence="4">
    <location>
        <begin position="524"/>
        <end position="543"/>
    </location>
</feature>
<sequence>MSQSYFPLRWEITGDQWWFASPIDWAAANGHYELVRELLRLDTNLLIKLTSLRRIRRLETVWDDDAQFIHAAKCRSIVARNLLNECETKNDTNSLIRAGYGGWLLYTAASAGDMGFVKDLLERDPLLVFGEGEYGVTDILYAAARGKSNEVFRLIFAGAVSPRCLMDGQEEIEGRWKGGSGDVRVFKWEIVNRAVHAAARGGNLEMLKEILGDCIDVLGCRDSQGSTILHAAAGRGQVQVVNDLITSFNIIESRDNQGNTSLHVASFRGHLPIVVALISASPSLAHLKNNVGDTFLHMAIEGFRTPGFRRLDRQMELMTQLISGDIVNVHKIINIQNNEGRTALHVAVIGSIDSNLVEVLMTIPTIKLNIQDIHGMTPLDLLGRRPHSTSSEMLIKRLVSAGGISLSPDLKVKTAIVLNSKLHSSIGNSPGTSFKISDAEIFLYSGIETSDASGRPSSSSSIGRSEPRRSVPIEENQGYVDKKKSLSSVHSAARRLRILLRWRRGEKKTDDESANSIKKWNEREETPTPLRQRFSKGPPSLVNNKRTLAVRGSMPSPAAKKKFAAGLMHGVIQAMPHLVSPQPGMPVSPLSSSVVSSPTLEKQKGVCADGEMTESSLRISSFKNAKLMNQYFCFGARDLAADGPANNHWHGRLFKGCVSPTLADPSLFSSAESTLVEPVTAFSCVFPLCRVFVHQPLAFRRLFCQISHSSKPNGPDPPASGYFCSARLVASSQTSSRSDPASAAQTTHPLPAPVPSTHPQHRTFSLC</sequence>
<evidence type="ECO:0000256" key="2">
    <source>
        <dbReference type="ARBA" id="ARBA00023043"/>
    </source>
</evidence>
<keyword evidence="6" id="KW-1185">Reference proteome</keyword>
<dbReference type="InterPro" id="IPR036770">
    <property type="entry name" value="Ankyrin_rpt-contain_sf"/>
</dbReference>
<dbReference type="PANTHER" id="PTHR24186:SF38">
    <property type="entry name" value="ANKYRIN REPEAT FAMILY PROTEIN"/>
    <property type="match status" value="1"/>
</dbReference>
<feature type="compositionally biased region" description="Polar residues" evidence="4">
    <location>
        <begin position="735"/>
        <end position="748"/>
    </location>
</feature>
<dbReference type="PANTHER" id="PTHR24186">
    <property type="entry name" value="PROTEIN PHOSPHATASE 1 REGULATORY SUBUNIT"/>
    <property type="match status" value="1"/>
</dbReference>
<feature type="repeat" description="ANK" evidence="3">
    <location>
        <begin position="257"/>
        <end position="289"/>
    </location>
</feature>
<gene>
    <name evidence="5" type="ORF">KSP40_PGU011021</name>
</gene>
<name>A0ABR2M5I6_9ASPA</name>
<feature type="repeat" description="ANK" evidence="3">
    <location>
        <begin position="224"/>
        <end position="256"/>
    </location>
</feature>
<evidence type="ECO:0000256" key="4">
    <source>
        <dbReference type="SAM" id="MobiDB-lite"/>
    </source>
</evidence>
<feature type="region of interest" description="Disordered" evidence="4">
    <location>
        <begin position="450"/>
        <end position="486"/>
    </location>
</feature>
<dbReference type="PROSITE" id="PS50088">
    <property type="entry name" value="ANK_REPEAT"/>
    <property type="match status" value="2"/>
</dbReference>
<accession>A0ABR2M5I6</accession>
<feature type="compositionally biased region" description="Low complexity" evidence="4">
    <location>
        <begin position="453"/>
        <end position="464"/>
    </location>
</feature>
<evidence type="ECO:0000256" key="1">
    <source>
        <dbReference type="ARBA" id="ARBA00022737"/>
    </source>
</evidence>
<evidence type="ECO:0000313" key="6">
    <source>
        <dbReference type="Proteomes" id="UP001412067"/>
    </source>
</evidence>
<dbReference type="Pfam" id="PF12796">
    <property type="entry name" value="Ank_2"/>
    <property type="match status" value="1"/>
</dbReference>
<reference evidence="5 6" key="1">
    <citation type="journal article" date="2022" name="Nat. Plants">
        <title>Genomes of leafy and leafless Platanthera orchids illuminate the evolution of mycoheterotrophy.</title>
        <authorList>
            <person name="Li M.H."/>
            <person name="Liu K.W."/>
            <person name="Li Z."/>
            <person name="Lu H.C."/>
            <person name="Ye Q.L."/>
            <person name="Zhang D."/>
            <person name="Wang J.Y."/>
            <person name="Li Y.F."/>
            <person name="Zhong Z.M."/>
            <person name="Liu X."/>
            <person name="Yu X."/>
            <person name="Liu D.K."/>
            <person name="Tu X.D."/>
            <person name="Liu B."/>
            <person name="Hao Y."/>
            <person name="Liao X.Y."/>
            <person name="Jiang Y.T."/>
            <person name="Sun W.H."/>
            <person name="Chen J."/>
            <person name="Chen Y.Q."/>
            <person name="Ai Y."/>
            <person name="Zhai J.W."/>
            <person name="Wu S.S."/>
            <person name="Zhou Z."/>
            <person name="Hsiao Y.Y."/>
            <person name="Wu W.L."/>
            <person name="Chen Y.Y."/>
            <person name="Lin Y.F."/>
            <person name="Hsu J.L."/>
            <person name="Li C.Y."/>
            <person name="Wang Z.W."/>
            <person name="Zhao X."/>
            <person name="Zhong W.Y."/>
            <person name="Ma X.K."/>
            <person name="Ma L."/>
            <person name="Huang J."/>
            <person name="Chen G.Z."/>
            <person name="Huang M.Z."/>
            <person name="Huang L."/>
            <person name="Peng D.H."/>
            <person name="Luo Y.B."/>
            <person name="Zou S.Q."/>
            <person name="Chen S.P."/>
            <person name="Lan S."/>
            <person name="Tsai W.C."/>
            <person name="Van de Peer Y."/>
            <person name="Liu Z.J."/>
        </authorList>
    </citation>
    <scope>NUCLEOTIDE SEQUENCE [LARGE SCALE GENOMIC DNA]</scope>
    <source>
        <strain evidence="5">Lor288</strain>
    </source>
</reference>
<evidence type="ECO:0000256" key="3">
    <source>
        <dbReference type="PROSITE-ProRule" id="PRU00023"/>
    </source>
</evidence>
<organism evidence="5 6">
    <name type="scientific">Platanthera guangdongensis</name>
    <dbReference type="NCBI Taxonomy" id="2320717"/>
    <lineage>
        <taxon>Eukaryota</taxon>
        <taxon>Viridiplantae</taxon>
        <taxon>Streptophyta</taxon>
        <taxon>Embryophyta</taxon>
        <taxon>Tracheophyta</taxon>
        <taxon>Spermatophyta</taxon>
        <taxon>Magnoliopsida</taxon>
        <taxon>Liliopsida</taxon>
        <taxon>Asparagales</taxon>
        <taxon>Orchidaceae</taxon>
        <taxon>Orchidoideae</taxon>
        <taxon>Orchideae</taxon>
        <taxon>Orchidinae</taxon>
        <taxon>Platanthera</taxon>
    </lineage>
</organism>
<dbReference type="InterPro" id="IPR002110">
    <property type="entry name" value="Ankyrin_rpt"/>
</dbReference>
<evidence type="ECO:0000313" key="5">
    <source>
        <dbReference type="EMBL" id="KAK8958911.1"/>
    </source>
</evidence>
<comment type="caution">
    <text evidence="5">The sequence shown here is derived from an EMBL/GenBank/DDBJ whole genome shotgun (WGS) entry which is preliminary data.</text>
</comment>
<dbReference type="SUPFAM" id="SSF48403">
    <property type="entry name" value="Ankyrin repeat"/>
    <property type="match status" value="1"/>
</dbReference>